<keyword evidence="2" id="KW-1185">Reference proteome</keyword>
<organism evidence="1 2">
    <name type="scientific">Saccharothrix tamanrassetensis</name>
    <dbReference type="NCBI Taxonomy" id="1051531"/>
    <lineage>
        <taxon>Bacteria</taxon>
        <taxon>Bacillati</taxon>
        <taxon>Actinomycetota</taxon>
        <taxon>Actinomycetes</taxon>
        <taxon>Pseudonocardiales</taxon>
        <taxon>Pseudonocardiaceae</taxon>
        <taxon>Saccharothrix</taxon>
    </lineage>
</organism>
<reference evidence="1 2" key="1">
    <citation type="submission" date="2020-08" db="EMBL/GenBank/DDBJ databases">
        <title>Genomic Encyclopedia of Type Strains, Phase III (KMG-III): the genomes of soil and plant-associated and newly described type strains.</title>
        <authorList>
            <person name="Whitman W."/>
        </authorList>
    </citation>
    <scope>NUCLEOTIDE SEQUENCE [LARGE SCALE GENOMIC DNA]</scope>
    <source>
        <strain evidence="1 2">CECT 8640</strain>
    </source>
</reference>
<evidence type="ECO:0000313" key="2">
    <source>
        <dbReference type="Proteomes" id="UP000547510"/>
    </source>
</evidence>
<dbReference type="EMBL" id="JACHJN010000007">
    <property type="protein sequence ID" value="MBB5958221.1"/>
    <property type="molecule type" value="Genomic_DNA"/>
</dbReference>
<dbReference type="AlphaFoldDB" id="A0A841CL14"/>
<proteinExistence type="predicted"/>
<comment type="caution">
    <text evidence="1">The sequence shown here is derived from an EMBL/GenBank/DDBJ whole genome shotgun (WGS) entry which is preliminary data.</text>
</comment>
<dbReference type="Proteomes" id="UP000547510">
    <property type="component" value="Unassembled WGS sequence"/>
</dbReference>
<sequence>MTPGNEVLELGQKAYRILVVIFGLRHPAANMSHDLAPGEGKRGQRTAELLRVGQTFKRRYGGHRPKVDYTVWT</sequence>
<protein>
    <submittedName>
        <fullName evidence="1">Uncharacterized protein</fullName>
    </submittedName>
</protein>
<dbReference type="RefSeq" id="WP_184693974.1">
    <property type="nucleotide sequence ID" value="NZ_JACHJN010000007.1"/>
</dbReference>
<accession>A0A841CL14</accession>
<evidence type="ECO:0000313" key="1">
    <source>
        <dbReference type="EMBL" id="MBB5958221.1"/>
    </source>
</evidence>
<name>A0A841CL14_9PSEU</name>
<gene>
    <name evidence="1" type="ORF">FHS29_004829</name>
</gene>